<evidence type="ECO:0000256" key="1">
    <source>
        <dbReference type="SAM" id="Phobius"/>
    </source>
</evidence>
<comment type="caution">
    <text evidence="2">The sequence shown here is derived from an EMBL/GenBank/DDBJ whole genome shotgun (WGS) entry which is preliminary data.</text>
</comment>
<feature type="transmembrane region" description="Helical" evidence="1">
    <location>
        <begin position="6"/>
        <end position="26"/>
    </location>
</feature>
<accession>A0A443HI38</accession>
<keyword evidence="3" id="KW-1185">Reference proteome</keyword>
<dbReference type="RefSeq" id="XP_028481148.1">
    <property type="nucleotide sequence ID" value="XM_028631683.1"/>
</dbReference>
<dbReference type="AlphaFoldDB" id="A0A443HI38"/>
<reference evidence="2 3" key="1">
    <citation type="journal article" date="2018" name="Front. Microbiol.">
        <title>Genomic and genetic insights into a cosmopolitan fungus, Paecilomyces variotii (Eurotiales).</title>
        <authorList>
            <person name="Urquhart A.S."/>
            <person name="Mondo S.J."/>
            <person name="Makela M.R."/>
            <person name="Hane J.K."/>
            <person name="Wiebenga A."/>
            <person name="He G."/>
            <person name="Mihaltcheva S."/>
            <person name="Pangilinan J."/>
            <person name="Lipzen A."/>
            <person name="Barry K."/>
            <person name="de Vries R.P."/>
            <person name="Grigoriev I.V."/>
            <person name="Idnurm A."/>
        </authorList>
    </citation>
    <scope>NUCLEOTIDE SEQUENCE [LARGE SCALE GENOMIC DNA]</scope>
    <source>
        <strain evidence="2 3">CBS 101075</strain>
    </source>
</reference>
<protein>
    <submittedName>
        <fullName evidence="2">Uncharacterized protein</fullName>
    </submittedName>
</protein>
<name>A0A443HI38_BYSSP</name>
<gene>
    <name evidence="2" type="ORF">C8Q69DRAFT_482808</name>
</gene>
<sequence length="107" mass="11851">MRGGYLAITISLSGLATFIGHMRALLLVPQHSKSEDIVKSSGLITDLRISSRILRLSRRPLRGSKSGESLRSLPFFDAGELHKLWRRLVGMLFRGSSQPDGFSWAAI</sequence>
<evidence type="ECO:0000313" key="2">
    <source>
        <dbReference type="EMBL" id="RWQ91503.1"/>
    </source>
</evidence>
<keyword evidence="1" id="KW-0812">Transmembrane</keyword>
<organism evidence="2 3">
    <name type="scientific">Byssochlamys spectabilis</name>
    <name type="common">Paecilomyces variotii</name>
    <dbReference type="NCBI Taxonomy" id="264951"/>
    <lineage>
        <taxon>Eukaryota</taxon>
        <taxon>Fungi</taxon>
        <taxon>Dikarya</taxon>
        <taxon>Ascomycota</taxon>
        <taxon>Pezizomycotina</taxon>
        <taxon>Eurotiomycetes</taxon>
        <taxon>Eurotiomycetidae</taxon>
        <taxon>Eurotiales</taxon>
        <taxon>Thermoascaceae</taxon>
        <taxon>Paecilomyces</taxon>
    </lineage>
</organism>
<keyword evidence="1" id="KW-1133">Transmembrane helix</keyword>
<dbReference type="Proteomes" id="UP000283841">
    <property type="component" value="Unassembled WGS sequence"/>
</dbReference>
<evidence type="ECO:0000313" key="3">
    <source>
        <dbReference type="Proteomes" id="UP000283841"/>
    </source>
</evidence>
<proteinExistence type="predicted"/>
<keyword evidence="1" id="KW-0472">Membrane</keyword>
<dbReference type="VEuPathDB" id="FungiDB:C8Q69DRAFT_482808"/>
<dbReference type="GeneID" id="39600960"/>
<dbReference type="EMBL" id="RCNU01000020">
    <property type="protein sequence ID" value="RWQ91503.1"/>
    <property type="molecule type" value="Genomic_DNA"/>
</dbReference>